<dbReference type="Proteomes" id="UP000245996">
    <property type="component" value="Unassembled WGS sequence"/>
</dbReference>
<dbReference type="EMBL" id="QGHE01000017">
    <property type="protein sequence ID" value="PWJ73891.1"/>
    <property type="molecule type" value="Genomic_DNA"/>
</dbReference>
<reference evidence="2 3" key="1">
    <citation type="submission" date="2018-05" db="EMBL/GenBank/DDBJ databases">
        <title>Genomic Encyclopedia of Type Strains, Phase IV (KMG-V): Genome sequencing to study the core and pangenomes of soil and plant-associated prokaryotes.</title>
        <authorList>
            <person name="Whitman W."/>
        </authorList>
    </citation>
    <scope>NUCLEOTIDE SEQUENCE [LARGE SCALE GENOMIC DNA]</scope>
    <source>
        <strain evidence="2 3">PNG 92-11</strain>
    </source>
</reference>
<accession>A0ABD6XNJ4</accession>
<organism evidence="2 3">
    <name type="scientific">Enterobacter agglomerans</name>
    <name type="common">Erwinia herbicola</name>
    <name type="synonym">Pantoea agglomerans</name>
    <dbReference type="NCBI Taxonomy" id="549"/>
    <lineage>
        <taxon>Bacteria</taxon>
        <taxon>Pseudomonadati</taxon>
        <taxon>Pseudomonadota</taxon>
        <taxon>Gammaproteobacteria</taxon>
        <taxon>Enterobacterales</taxon>
        <taxon>Erwiniaceae</taxon>
        <taxon>Pantoea</taxon>
        <taxon>Pantoea agglomerans group</taxon>
    </lineage>
</organism>
<comment type="caution">
    <text evidence="2">The sequence shown here is derived from an EMBL/GenBank/DDBJ whole genome shotgun (WGS) entry which is preliminary data.</text>
</comment>
<feature type="domain" description="DUF4145" evidence="1">
    <location>
        <begin position="133"/>
        <end position="224"/>
    </location>
</feature>
<dbReference type="InterPro" id="IPR025285">
    <property type="entry name" value="DUF4145"/>
</dbReference>
<dbReference type="AlphaFoldDB" id="A0ABD6XNJ4"/>
<gene>
    <name evidence="2" type="ORF">C7430_11718</name>
</gene>
<proteinExistence type="predicted"/>
<evidence type="ECO:0000313" key="3">
    <source>
        <dbReference type="Proteomes" id="UP000245996"/>
    </source>
</evidence>
<name>A0ABD6XNJ4_ENTAG</name>
<evidence type="ECO:0000259" key="1">
    <source>
        <dbReference type="Pfam" id="PF13643"/>
    </source>
</evidence>
<dbReference type="Pfam" id="PF13643">
    <property type="entry name" value="DUF4145"/>
    <property type="match status" value="1"/>
</dbReference>
<protein>
    <submittedName>
        <fullName evidence="2">Uncharacterized protein DUF4145</fullName>
    </submittedName>
</protein>
<evidence type="ECO:0000313" key="2">
    <source>
        <dbReference type="EMBL" id="PWJ73891.1"/>
    </source>
</evidence>
<sequence>MSHPLFSSFPSNRCPAWLCPACESVSLAIDASTFRYDMNRYTRLNKHHGWFDPHDYTYIFSCMVQCSRPECREVVAVSGIGFIDDIWELDAHGHPEPEYIELFQARHFYPPLPLFKTNENCPEKVKTRLTDISSLLTAHPSAAANAIRSLLEVLLDDMNVPRMVLTKSERQHFLKLHARIEDYPHLLGTHYDAFMALKHFGNAGSHDGQPITQSHLDDACEVLEIIIQQLYHKPADISGHIARLDKAFARK</sequence>